<evidence type="ECO:0000313" key="2">
    <source>
        <dbReference type="Proteomes" id="UP000662914"/>
    </source>
</evidence>
<dbReference type="KEGG" id="ddz:DSYM_16680"/>
<name>A0A809R014_9PROT</name>
<organism evidence="1 2">
    <name type="scientific">Candidatus Desulfobacillus denitrificans</name>
    <dbReference type="NCBI Taxonomy" id="2608985"/>
    <lineage>
        <taxon>Bacteria</taxon>
        <taxon>Pseudomonadati</taxon>
        <taxon>Pseudomonadota</taxon>
        <taxon>Betaproteobacteria</taxon>
        <taxon>Candidatus Desulfobacillus</taxon>
    </lineage>
</organism>
<dbReference type="GO" id="GO:0008233">
    <property type="term" value="F:peptidase activity"/>
    <property type="evidence" value="ECO:0007669"/>
    <property type="project" value="UniProtKB-KW"/>
</dbReference>
<dbReference type="EMBL" id="AP021857">
    <property type="protein sequence ID" value="BBO20969.1"/>
    <property type="molecule type" value="Genomic_DNA"/>
</dbReference>
<keyword evidence="1" id="KW-0378">Hydrolase</keyword>
<proteinExistence type="predicted"/>
<gene>
    <name evidence="1" type="ORF">DSYM_16680</name>
</gene>
<dbReference type="Proteomes" id="UP000662914">
    <property type="component" value="Chromosome"/>
</dbReference>
<reference evidence="1" key="1">
    <citation type="journal article" name="DNA Res.">
        <title>The physiological potential of anammox bacteria as revealed by their core genome structure.</title>
        <authorList>
            <person name="Okubo T."/>
            <person name="Toyoda A."/>
            <person name="Fukuhara K."/>
            <person name="Uchiyama I."/>
            <person name="Harigaya Y."/>
            <person name="Kuroiwa M."/>
            <person name="Suzuki T."/>
            <person name="Murakami Y."/>
            <person name="Suwa Y."/>
            <person name="Takami H."/>
        </authorList>
    </citation>
    <scope>NUCLEOTIDE SEQUENCE</scope>
    <source>
        <strain evidence="1">317325-3</strain>
    </source>
</reference>
<dbReference type="GO" id="GO:0006508">
    <property type="term" value="P:proteolysis"/>
    <property type="evidence" value="ECO:0007669"/>
    <property type="project" value="UniProtKB-KW"/>
</dbReference>
<keyword evidence="1" id="KW-0645">Protease</keyword>
<accession>A0A809R014</accession>
<protein>
    <submittedName>
        <fullName evidence="1">Cysteine protease</fullName>
    </submittedName>
</protein>
<sequence length="62" mass="6911">MIFYNPAGAPELGCDHCGCRWYDRMTNTCYECGEAVTPQMEAEFRQALADFAACQNKKGKPA</sequence>
<dbReference type="AlphaFoldDB" id="A0A809R014"/>
<evidence type="ECO:0000313" key="1">
    <source>
        <dbReference type="EMBL" id="BBO20969.1"/>
    </source>
</evidence>